<dbReference type="SUPFAM" id="SSF56219">
    <property type="entry name" value="DNase I-like"/>
    <property type="match status" value="1"/>
</dbReference>
<dbReference type="Ensembl" id="ENSAMXT00005002800.1">
    <property type="protein sequence ID" value="ENSAMXP00005002508.1"/>
    <property type="gene ID" value="ENSAMXG00005001423.1"/>
</dbReference>
<organism evidence="1 2">
    <name type="scientific">Astyanax mexicanus</name>
    <name type="common">Blind cave fish</name>
    <name type="synonym">Astyanax fasciatus mexicanus</name>
    <dbReference type="NCBI Taxonomy" id="7994"/>
    <lineage>
        <taxon>Eukaryota</taxon>
        <taxon>Metazoa</taxon>
        <taxon>Chordata</taxon>
        <taxon>Craniata</taxon>
        <taxon>Vertebrata</taxon>
        <taxon>Euteleostomi</taxon>
        <taxon>Actinopterygii</taxon>
        <taxon>Neopterygii</taxon>
        <taxon>Teleostei</taxon>
        <taxon>Ostariophysi</taxon>
        <taxon>Characiformes</taxon>
        <taxon>Characoidei</taxon>
        <taxon>Acestrorhamphidae</taxon>
        <taxon>Acestrorhamphinae</taxon>
        <taxon>Astyanax</taxon>
    </lineage>
</organism>
<evidence type="ECO:0000313" key="2">
    <source>
        <dbReference type="Proteomes" id="UP000694621"/>
    </source>
</evidence>
<dbReference type="AlphaFoldDB" id="A0A8B9GYZ8"/>
<proteinExistence type="predicted"/>
<evidence type="ECO:0000313" key="1">
    <source>
        <dbReference type="Ensembl" id="ENSAMXP00005002508.1"/>
    </source>
</evidence>
<dbReference type="Gene3D" id="3.60.10.10">
    <property type="entry name" value="Endonuclease/exonuclease/phosphatase"/>
    <property type="match status" value="2"/>
</dbReference>
<evidence type="ECO:0008006" key="3">
    <source>
        <dbReference type="Google" id="ProtNLM"/>
    </source>
</evidence>
<protein>
    <recommendedName>
        <fullName evidence="3">Endonuclease/exonuclease/phosphatase domain-containing protein</fullName>
    </recommendedName>
</protein>
<dbReference type="Proteomes" id="UP000694621">
    <property type="component" value="Unplaced"/>
</dbReference>
<dbReference type="InterPro" id="IPR036691">
    <property type="entry name" value="Endo/exonu/phosph_ase_sf"/>
</dbReference>
<name>A0A8B9GYZ8_ASTMX</name>
<reference evidence="1" key="1">
    <citation type="submission" date="2025-08" db="UniProtKB">
        <authorList>
            <consortium name="Ensembl"/>
        </authorList>
    </citation>
    <scope>IDENTIFICATION</scope>
</reference>
<sequence length="326" mass="37864">SAPGGNGNGVFNFMAKSLDFLRQKSVDIALRQETQLKIPDVHRCQNRHYRIAASSSAPNKTKGVSILIKRNLNLNILESGADSNGRFSFIKCNFDSVKIVVDNNLDRMCNTQALNQSNASSNLLRDFMTDLNLIDPWRTINPSNRDFTFFSSQHKSYLRIDYIFISAGSLKYVTDISILPILISDHSPVMLKFNPSQYIPSKNRWRFTVFLLQNSDFFKFIKREITYFLEKNKHTDVNPQMLWEATKCHLRGHCISYASYLSKMRLAEMLDPESQIGQIEVCQKWDFQDHRAKMFEHLKSEYKLLTTQRAEFLLLRTRQKYYGSAQ</sequence>
<accession>A0A8B9GYZ8</accession>